<feature type="compositionally biased region" description="Basic and acidic residues" evidence="1">
    <location>
        <begin position="102"/>
        <end position="114"/>
    </location>
</feature>
<organism evidence="2 3">
    <name type="scientific">Meripilus lineatus</name>
    <dbReference type="NCBI Taxonomy" id="2056292"/>
    <lineage>
        <taxon>Eukaryota</taxon>
        <taxon>Fungi</taxon>
        <taxon>Dikarya</taxon>
        <taxon>Basidiomycota</taxon>
        <taxon>Agaricomycotina</taxon>
        <taxon>Agaricomycetes</taxon>
        <taxon>Polyporales</taxon>
        <taxon>Meripilaceae</taxon>
        <taxon>Meripilus</taxon>
    </lineage>
</organism>
<feature type="region of interest" description="Disordered" evidence="1">
    <location>
        <begin position="86"/>
        <end position="124"/>
    </location>
</feature>
<evidence type="ECO:0000313" key="3">
    <source>
        <dbReference type="Proteomes" id="UP001212997"/>
    </source>
</evidence>
<protein>
    <submittedName>
        <fullName evidence="2">Uncharacterized protein</fullName>
    </submittedName>
</protein>
<proteinExistence type="predicted"/>
<keyword evidence="3" id="KW-1185">Reference proteome</keyword>
<feature type="region of interest" description="Disordered" evidence="1">
    <location>
        <begin position="1"/>
        <end position="27"/>
    </location>
</feature>
<evidence type="ECO:0000313" key="2">
    <source>
        <dbReference type="EMBL" id="KAJ3483662.1"/>
    </source>
</evidence>
<gene>
    <name evidence="2" type="ORF">NLI96_g6148</name>
</gene>
<comment type="caution">
    <text evidence="2">The sequence shown here is derived from an EMBL/GenBank/DDBJ whole genome shotgun (WGS) entry which is preliminary data.</text>
</comment>
<sequence length="208" mass="22222">MTSEQISISNGKASSEPVLHEEQRSLAHANPKPIASAFTIPVCKPSNAFSAFAGASSGLALSSSAANGLQKPIWCADRVARIDDSKTRTWSESNSPGVLVDNAERSSEPLKSAEVDGSLPNSTEHPLAALTATSTATPQQAPTGEEDEDVQEELKGVKLFIKRGDKDFSSGILGHVKLLTHRKVSDERLGMLQTLSTRFSDPTYLVDF</sequence>
<dbReference type="Proteomes" id="UP001212997">
    <property type="component" value="Unassembled WGS sequence"/>
</dbReference>
<evidence type="ECO:0000256" key="1">
    <source>
        <dbReference type="SAM" id="MobiDB-lite"/>
    </source>
</evidence>
<dbReference type="AlphaFoldDB" id="A0AAD5V6D5"/>
<reference evidence="2" key="1">
    <citation type="submission" date="2022-07" db="EMBL/GenBank/DDBJ databases">
        <title>Genome Sequence of Physisporinus lineatus.</title>
        <authorList>
            <person name="Buettner E."/>
        </authorList>
    </citation>
    <scope>NUCLEOTIDE SEQUENCE</scope>
    <source>
        <strain evidence="2">VT162</strain>
    </source>
</reference>
<dbReference type="EMBL" id="JANAWD010000219">
    <property type="protein sequence ID" value="KAJ3483662.1"/>
    <property type="molecule type" value="Genomic_DNA"/>
</dbReference>
<feature type="compositionally biased region" description="Polar residues" evidence="1">
    <location>
        <begin position="1"/>
        <end position="13"/>
    </location>
</feature>
<name>A0AAD5V6D5_9APHY</name>
<accession>A0AAD5V6D5</accession>